<dbReference type="InterPro" id="IPR036388">
    <property type="entry name" value="WH-like_DNA-bd_sf"/>
</dbReference>
<keyword evidence="5" id="KW-0804">Transcription</keyword>
<dbReference type="InterPro" id="IPR039425">
    <property type="entry name" value="RNA_pol_sigma-70-like"/>
</dbReference>
<dbReference type="InterPro" id="IPR014284">
    <property type="entry name" value="RNA_pol_sigma-70_dom"/>
</dbReference>
<organism evidence="7 8">
    <name type="scientific">Lentzea sokolovensis</name>
    <dbReference type="NCBI Taxonomy" id="3095429"/>
    <lineage>
        <taxon>Bacteria</taxon>
        <taxon>Bacillati</taxon>
        <taxon>Actinomycetota</taxon>
        <taxon>Actinomycetes</taxon>
        <taxon>Pseudonocardiales</taxon>
        <taxon>Pseudonocardiaceae</taxon>
        <taxon>Lentzea</taxon>
    </lineage>
</organism>
<accession>A0ABU4V800</accession>
<gene>
    <name evidence="7" type="ORF">SK854_37815</name>
</gene>
<dbReference type="InterPro" id="IPR007627">
    <property type="entry name" value="RNA_pol_sigma70_r2"/>
</dbReference>
<comment type="caution">
    <text evidence="7">The sequence shown here is derived from an EMBL/GenBank/DDBJ whole genome shotgun (WGS) entry which is preliminary data.</text>
</comment>
<dbReference type="SUPFAM" id="SSF88659">
    <property type="entry name" value="Sigma3 and sigma4 domains of RNA polymerase sigma factors"/>
    <property type="match status" value="1"/>
</dbReference>
<dbReference type="Gene3D" id="1.10.10.10">
    <property type="entry name" value="Winged helix-like DNA-binding domain superfamily/Winged helix DNA-binding domain"/>
    <property type="match status" value="1"/>
</dbReference>
<evidence type="ECO:0000256" key="5">
    <source>
        <dbReference type="ARBA" id="ARBA00023163"/>
    </source>
</evidence>
<protein>
    <submittedName>
        <fullName evidence="7">Sigma-70 family RNA polymerase sigma factor</fullName>
    </submittedName>
</protein>
<keyword evidence="4" id="KW-0238">DNA-binding</keyword>
<keyword evidence="2" id="KW-0805">Transcription regulation</keyword>
<dbReference type="InterPro" id="IPR013325">
    <property type="entry name" value="RNA_pol_sigma_r2"/>
</dbReference>
<dbReference type="SUPFAM" id="SSF88946">
    <property type="entry name" value="Sigma2 domain of RNA polymerase sigma factors"/>
    <property type="match status" value="1"/>
</dbReference>
<dbReference type="Proteomes" id="UP001285352">
    <property type="component" value="Unassembled WGS sequence"/>
</dbReference>
<proteinExistence type="inferred from homology"/>
<dbReference type="NCBIfam" id="TIGR02937">
    <property type="entry name" value="sigma70-ECF"/>
    <property type="match status" value="1"/>
</dbReference>
<dbReference type="InterPro" id="IPR013324">
    <property type="entry name" value="RNA_pol_sigma_r3/r4-like"/>
</dbReference>
<dbReference type="Pfam" id="PF04542">
    <property type="entry name" value="Sigma70_r2"/>
    <property type="match status" value="1"/>
</dbReference>
<dbReference type="PANTHER" id="PTHR43133:SF8">
    <property type="entry name" value="RNA POLYMERASE SIGMA FACTOR HI_1459-RELATED"/>
    <property type="match status" value="1"/>
</dbReference>
<evidence type="ECO:0000259" key="6">
    <source>
        <dbReference type="Pfam" id="PF04542"/>
    </source>
</evidence>
<dbReference type="PANTHER" id="PTHR43133">
    <property type="entry name" value="RNA POLYMERASE ECF-TYPE SIGMA FACTO"/>
    <property type="match status" value="1"/>
</dbReference>
<name>A0ABU4V800_9PSEU</name>
<keyword evidence="3" id="KW-0731">Sigma factor</keyword>
<evidence type="ECO:0000256" key="2">
    <source>
        <dbReference type="ARBA" id="ARBA00023015"/>
    </source>
</evidence>
<evidence type="ECO:0000256" key="3">
    <source>
        <dbReference type="ARBA" id="ARBA00023082"/>
    </source>
</evidence>
<reference evidence="7 8" key="2">
    <citation type="submission" date="2023-11" db="EMBL/GenBank/DDBJ databases">
        <authorList>
            <person name="Lara A.C."/>
            <person name="Chronakova A."/>
        </authorList>
    </citation>
    <scope>NUCLEOTIDE SEQUENCE [LARGE SCALE GENOMIC DNA]</scope>
    <source>
        <strain evidence="7 8">BCCO 10_0061</strain>
    </source>
</reference>
<evidence type="ECO:0000256" key="1">
    <source>
        <dbReference type="ARBA" id="ARBA00010641"/>
    </source>
</evidence>
<evidence type="ECO:0000256" key="4">
    <source>
        <dbReference type="ARBA" id="ARBA00023125"/>
    </source>
</evidence>
<sequence>MQDRDALQARETPESRRTRVTELFGAVREGRHERLDELVAELSPLLWQVARGQGLDRPTSQDVVQTTWLNFLRDIDNIREPGAVVGWLITTTKREAWRARRKMHIGEPLDGYDVADDSTSPEENALLSDRQRRLWEAVARLPRRCQELLRVVAFVQRPDYTAVSRALGMARGSVGPTRGRCLAQLRSVLDADPGGRWL</sequence>
<reference evidence="7 8" key="1">
    <citation type="submission" date="2023-11" db="EMBL/GenBank/DDBJ databases">
        <title>Lentzea sokolovensis, sp. nov., Lentzea kristufkii, sp. nov., and Lentzea miocenensis, sp. nov., rare actinobacteria from Sokolov Coal Basin, Miocene lacustrine sediment, Czech Republic.</title>
        <authorList>
            <person name="Lara A."/>
            <person name="Kotroba L."/>
            <person name="Nouioui I."/>
            <person name="Neumann-Schaal M."/>
            <person name="Mast Y."/>
            <person name="Chronakova A."/>
        </authorList>
    </citation>
    <scope>NUCLEOTIDE SEQUENCE [LARGE SCALE GENOMIC DNA]</scope>
    <source>
        <strain evidence="7 8">BCCO 10_0061</strain>
    </source>
</reference>
<keyword evidence="8" id="KW-1185">Reference proteome</keyword>
<dbReference type="EMBL" id="JAXAVU010000014">
    <property type="protein sequence ID" value="MDX8147921.1"/>
    <property type="molecule type" value="Genomic_DNA"/>
</dbReference>
<evidence type="ECO:0000313" key="8">
    <source>
        <dbReference type="Proteomes" id="UP001285352"/>
    </source>
</evidence>
<dbReference type="RefSeq" id="WP_319979957.1">
    <property type="nucleotide sequence ID" value="NZ_JAXAVU010000014.1"/>
</dbReference>
<feature type="domain" description="RNA polymerase sigma-70 region 2" evidence="6">
    <location>
        <begin position="38"/>
        <end position="102"/>
    </location>
</feature>
<evidence type="ECO:0000313" key="7">
    <source>
        <dbReference type="EMBL" id="MDX8147921.1"/>
    </source>
</evidence>
<dbReference type="Gene3D" id="1.10.1740.10">
    <property type="match status" value="1"/>
</dbReference>
<comment type="similarity">
    <text evidence="1">Belongs to the sigma-70 factor family. ECF subfamily.</text>
</comment>